<reference evidence="6 7" key="1">
    <citation type="submission" date="2019-09" db="EMBL/GenBank/DDBJ databases">
        <title>Genome sequencing of strain KACC 21233.</title>
        <authorList>
            <person name="Heo J."/>
            <person name="Kim S.-J."/>
            <person name="Kim J.-S."/>
            <person name="Hong S.-B."/>
            <person name="Kwon S.-W."/>
        </authorList>
    </citation>
    <scope>NUCLEOTIDE SEQUENCE [LARGE SCALE GENOMIC DNA]</scope>
    <source>
        <strain evidence="6 7">KACC 21233</strain>
    </source>
</reference>
<evidence type="ECO:0000256" key="4">
    <source>
        <dbReference type="RuleBase" id="RU003495"/>
    </source>
</evidence>
<dbReference type="OrthoDB" id="9779128at2"/>
<dbReference type="KEGG" id="acek:FLP30_05410"/>
<dbReference type="GO" id="GO:0008932">
    <property type="term" value="F:lytic endotransglycosylase activity"/>
    <property type="evidence" value="ECO:0007669"/>
    <property type="project" value="UniProtKB-UniRule"/>
</dbReference>
<dbReference type="PANTHER" id="PTHR34183">
    <property type="entry name" value="ENDOLYTIC PEPTIDOGLYCAN TRANSGLYCOSYLASE RLPA"/>
    <property type="match status" value="1"/>
</dbReference>
<dbReference type="GO" id="GO:0000270">
    <property type="term" value="P:peptidoglycan metabolic process"/>
    <property type="evidence" value="ECO:0007669"/>
    <property type="project" value="UniProtKB-UniRule"/>
</dbReference>
<dbReference type="InterPro" id="IPR036908">
    <property type="entry name" value="RlpA-like_sf"/>
</dbReference>
<protein>
    <recommendedName>
        <fullName evidence="3">Endolytic peptidoglycan transglycosylase RlpA</fullName>
        <ecNumber evidence="3">4.2.2.-</ecNumber>
    </recommendedName>
</protein>
<evidence type="ECO:0000313" key="7">
    <source>
        <dbReference type="Proteomes" id="UP000324536"/>
    </source>
</evidence>
<evidence type="ECO:0000256" key="2">
    <source>
        <dbReference type="ARBA" id="ARBA00023316"/>
    </source>
</evidence>
<sequence>MSALRRALLGSVILLGVHGAAGKARASQPALQQTAWADSVRQALAERGMDSDGASGAVQNPRALQKGMASWYGGRFNHRRTSSGAAFDKHGLTAAHPTAPLGSKLRVTSEETGRSVVVTVNDRGPYSRGRVIDLSRAAAAQIGMLGSGVAHVRIQAATPEEVASAPETMGDEGLEAPDTSAVTGHRMVAHHAHGVAARHVALPHMRVIHRARGHR</sequence>
<name>A0A5C1YQH8_9PROT</name>
<comment type="similarity">
    <text evidence="3 4">Belongs to the RlpA family.</text>
</comment>
<evidence type="ECO:0000259" key="5">
    <source>
        <dbReference type="Pfam" id="PF03330"/>
    </source>
</evidence>
<dbReference type="HAMAP" id="MF_02071">
    <property type="entry name" value="RlpA"/>
    <property type="match status" value="1"/>
</dbReference>
<evidence type="ECO:0000256" key="3">
    <source>
        <dbReference type="HAMAP-Rule" id="MF_02071"/>
    </source>
</evidence>
<dbReference type="EC" id="4.2.2.-" evidence="3"/>
<organism evidence="6 7">
    <name type="scientific">Acetobacter vaccinii</name>
    <dbReference type="NCBI Taxonomy" id="2592655"/>
    <lineage>
        <taxon>Bacteria</taxon>
        <taxon>Pseudomonadati</taxon>
        <taxon>Pseudomonadota</taxon>
        <taxon>Alphaproteobacteria</taxon>
        <taxon>Acetobacterales</taxon>
        <taxon>Acetobacteraceae</taxon>
        <taxon>Acetobacter</taxon>
    </lineage>
</organism>
<accession>A0A5C1YQH8</accession>
<dbReference type="InterPro" id="IPR009009">
    <property type="entry name" value="RlpA-like_DPBB"/>
</dbReference>
<keyword evidence="1 3" id="KW-0456">Lyase</keyword>
<dbReference type="CDD" id="cd22268">
    <property type="entry name" value="DPBB_RlpA-like"/>
    <property type="match status" value="1"/>
</dbReference>
<dbReference type="EMBL" id="CP043506">
    <property type="protein sequence ID" value="QEO17237.1"/>
    <property type="molecule type" value="Genomic_DNA"/>
</dbReference>
<feature type="domain" description="RlpA-like protein double-psi beta-barrel" evidence="5">
    <location>
        <begin position="66"/>
        <end position="154"/>
    </location>
</feature>
<proteinExistence type="inferred from homology"/>
<dbReference type="InterPro" id="IPR012997">
    <property type="entry name" value="RplA"/>
</dbReference>
<dbReference type="SUPFAM" id="SSF50685">
    <property type="entry name" value="Barwin-like endoglucanases"/>
    <property type="match status" value="1"/>
</dbReference>
<keyword evidence="7" id="KW-1185">Reference proteome</keyword>
<dbReference type="Proteomes" id="UP000324536">
    <property type="component" value="Chromosome"/>
</dbReference>
<dbReference type="GO" id="GO:0071555">
    <property type="term" value="P:cell wall organization"/>
    <property type="evidence" value="ECO:0007669"/>
    <property type="project" value="UniProtKB-KW"/>
</dbReference>
<comment type="function">
    <text evidence="3">Lytic transglycosylase with a strong preference for naked glycan strands that lack stem peptides.</text>
</comment>
<dbReference type="Gene3D" id="2.40.40.10">
    <property type="entry name" value="RlpA-like domain"/>
    <property type="match status" value="1"/>
</dbReference>
<dbReference type="NCBIfam" id="TIGR00413">
    <property type="entry name" value="rlpA"/>
    <property type="match status" value="1"/>
</dbReference>
<dbReference type="Pfam" id="PF03330">
    <property type="entry name" value="DPBB_1"/>
    <property type="match status" value="1"/>
</dbReference>
<evidence type="ECO:0000256" key="1">
    <source>
        <dbReference type="ARBA" id="ARBA00023239"/>
    </source>
</evidence>
<dbReference type="AlphaFoldDB" id="A0A5C1YQH8"/>
<dbReference type="RefSeq" id="WP_149278916.1">
    <property type="nucleotide sequence ID" value="NZ_CP043506.1"/>
</dbReference>
<dbReference type="PANTHER" id="PTHR34183:SF1">
    <property type="entry name" value="ENDOLYTIC PEPTIDOGLYCAN TRANSGLYCOSYLASE RLPA"/>
    <property type="match status" value="1"/>
</dbReference>
<gene>
    <name evidence="3" type="primary">rlpA</name>
    <name evidence="6" type="ORF">FLP30_05410</name>
</gene>
<dbReference type="InterPro" id="IPR034718">
    <property type="entry name" value="RlpA"/>
</dbReference>
<keyword evidence="2 3" id="KW-0961">Cell wall biogenesis/degradation</keyword>
<evidence type="ECO:0000313" key="6">
    <source>
        <dbReference type="EMBL" id="QEO17237.1"/>
    </source>
</evidence>